<dbReference type="RefSeq" id="WP_002440798.1">
    <property type="nucleotide sequence ID" value="NC_017910.1"/>
</dbReference>
<keyword evidence="3" id="KW-1185">Reference proteome</keyword>
<feature type="chain" id="PRO_5003655913" description="Cation efflux system protein CusF" evidence="1">
    <location>
        <begin position="21"/>
        <end position="116"/>
    </location>
</feature>
<feature type="signal peptide" evidence="1">
    <location>
        <begin position="1"/>
        <end position="20"/>
    </location>
</feature>
<dbReference type="KEGG" id="ebt:EBL_c00320"/>
<evidence type="ECO:0000313" key="3">
    <source>
        <dbReference type="Proteomes" id="UP000001955"/>
    </source>
</evidence>
<dbReference type="HOGENOM" id="CLU_140852_2_1_6"/>
<evidence type="ECO:0000313" key="2">
    <source>
        <dbReference type="EMBL" id="AFJ45169.1"/>
    </source>
</evidence>
<dbReference type="STRING" id="630626.EBL_c00320"/>
<dbReference type="Proteomes" id="UP000001955">
    <property type="component" value="Chromosome"/>
</dbReference>
<gene>
    <name evidence="2" type="ordered locus">EBL_c00320</name>
</gene>
<proteinExistence type="predicted"/>
<accession>I2B3R5</accession>
<evidence type="ECO:0000256" key="1">
    <source>
        <dbReference type="SAM" id="SignalP"/>
    </source>
</evidence>
<sequence>MKLLHSLLLTGALLSTSAVTFPTLAAMGNGQMAGMNMDAKTTAAPVQYHATGVVKALNGKTVTIAHQAIEQLNWPPMTMRFDLSGYKGAALSAGENIDFTFHQTTTGYALDTTHTR</sequence>
<dbReference type="Pfam" id="PF11604">
    <property type="entry name" value="CusF_Ec"/>
    <property type="match status" value="1"/>
</dbReference>
<name>I2B3R5_SHIBC</name>
<keyword evidence="1" id="KW-0732">Signal</keyword>
<dbReference type="OrthoDB" id="5771277at2"/>
<dbReference type="InterPro" id="IPR021647">
    <property type="entry name" value="CusF_Ec"/>
</dbReference>
<organism evidence="2 3">
    <name type="scientific">Shimwellia blattae (strain ATCC 29907 / DSM 4481 / JCM 1650 / NBRC 105725 / CDC 9005-74)</name>
    <name type="common">Escherichia blattae</name>
    <dbReference type="NCBI Taxonomy" id="630626"/>
    <lineage>
        <taxon>Bacteria</taxon>
        <taxon>Pseudomonadati</taxon>
        <taxon>Pseudomonadota</taxon>
        <taxon>Gammaproteobacteria</taxon>
        <taxon>Enterobacterales</taxon>
        <taxon>Enterobacteriaceae</taxon>
        <taxon>Shimwellia</taxon>
    </lineage>
</organism>
<protein>
    <recommendedName>
        <fullName evidence="4">Cation efflux system protein CusF</fullName>
    </recommendedName>
</protein>
<dbReference type="eggNOG" id="COG5569">
    <property type="taxonomic scope" value="Bacteria"/>
</dbReference>
<dbReference type="AlphaFoldDB" id="I2B3R5"/>
<accession>K6VER8</accession>
<dbReference type="EMBL" id="CP001560">
    <property type="protein sequence ID" value="AFJ45169.1"/>
    <property type="molecule type" value="Genomic_DNA"/>
</dbReference>
<reference evidence="2 3" key="1">
    <citation type="journal article" date="2012" name="J. Bacteriol.">
        <title>Complete genome sequence of the B12-producing Shimwellia blattae strain DSM 4481, isolated from a cockroach.</title>
        <authorList>
            <person name="Brzuszkiewicz E."/>
            <person name="Waschkowitz T."/>
            <person name="Wiezer A."/>
            <person name="Daniel R."/>
        </authorList>
    </citation>
    <scope>NUCLEOTIDE SEQUENCE [LARGE SCALE GENOMIC DNA]</scope>
    <source>
        <strain evidence="3">ATCC 29907 / DSM 4481 / JCM 1650 / NBRC 105725 / CDC 9005-74</strain>
    </source>
</reference>
<dbReference type="InterPro" id="IPR042230">
    <property type="entry name" value="CusF_sf"/>
</dbReference>
<evidence type="ECO:0008006" key="4">
    <source>
        <dbReference type="Google" id="ProtNLM"/>
    </source>
</evidence>
<dbReference type="Gene3D" id="2.40.50.320">
    <property type="entry name" value="Copper binding periplasmic protein CusF"/>
    <property type="match status" value="1"/>
</dbReference>